<dbReference type="AlphaFoldDB" id="A0A4R0MTU7"/>
<keyword evidence="1" id="KW-0472">Membrane</keyword>
<evidence type="ECO:0000256" key="1">
    <source>
        <dbReference type="SAM" id="Phobius"/>
    </source>
</evidence>
<keyword evidence="3" id="KW-1185">Reference proteome</keyword>
<evidence type="ECO:0000313" key="2">
    <source>
        <dbReference type="EMBL" id="TCC90495.1"/>
    </source>
</evidence>
<reference evidence="2 3" key="1">
    <citation type="submission" date="2019-02" db="EMBL/GenBank/DDBJ databases">
        <title>Pedobacter sp. RP-1-13 sp. nov., isolated from Arctic soil.</title>
        <authorList>
            <person name="Dahal R.H."/>
        </authorList>
    </citation>
    <scope>NUCLEOTIDE SEQUENCE [LARGE SCALE GENOMIC DNA]</scope>
    <source>
        <strain evidence="2 3">RP-1-13</strain>
    </source>
</reference>
<gene>
    <name evidence="2" type="ORF">EZ428_14575</name>
</gene>
<organism evidence="2 3">
    <name type="scientific">Pedobacter frigiditerrae</name>
    <dbReference type="NCBI Taxonomy" id="2530452"/>
    <lineage>
        <taxon>Bacteria</taxon>
        <taxon>Pseudomonadati</taxon>
        <taxon>Bacteroidota</taxon>
        <taxon>Sphingobacteriia</taxon>
        <taxon>Sphingobacteriales</taxon>
        <taxon>Sphingobacteriaceae</taxon>
        <taxon>Pedobacter</taxon>
    </lineage>
</organism>
<keyword evidence="1" id="KW-1133">Transmembrane helix</keyword>
<dbReference type="EMBL" id="SJSK01000003">
    <property type="protein sequence ID" value="TCC90495.1"/>
    <property type="molecule type" value="Genomic_DNA"/>
</dbReference>
<dbReference type="Proteomes" id="UP000292884">
    <property type="component" value="Unassembled WGS sequence"/>
</dbReference>
<keyword evidence="1" id="KW-0812">Transmembrane</keyword>
<dbReference type="RefSeq" id="WP_131553894.1">
    <property type="nucleotide sequence ID" value="NZ_SJSK01000003.1"/>
</dbReference>
<feature type="transmembrane region" description="Helical" evidence="1">
    <location>
        <begin position="31"/>
        <end position="52"/>
    </location>
</feature>
<protein>
    <submittedName>
        <fullName evidence="2">Uncharacterized protein</fullName>
    </submittedName>
</protein>
<comment type="caution">
    <text evidence="2">The sequence shown here is derived from an EMBL/GenBank/DDBJ whole genome shotgun (WGS) entry which is preliminary data.</text>
</comment>
<name>A0A4R0MTU7_9SPHI</name>
<proteinExistence type="predicted"/>
<evidence type="ECO:0000313" key="3">
    <source>
        <dbReference type="Proteomes" id="UP000292884"/>
    </source>
</evidence>
<feature type="transmembrane region" description="Helical" evidence="1">
    <location>
        <begin position="73"/>
        <end position="90"/>
    </location>
</feature>
<accession>A0A4R0MTU7</accession>
<dbReference type="OrthoDB" id="1445820at2"/>
<feature type="transmembrane region" description="Helical" evidence="1">
    <location>
        <begin position="118"/>
        <end position="139"/>
    </location>
</feature>
<sequence>MTYLEALYGSQYDEIKRNGKDGNKGRLNGNIFLTAFLIMFFTTVILALCYLVPQISNGLGRLLSNTFGNNGKVTGKLLAIVFGGIFYFIINKTIGTQENFIHYVDNFLAYPEDTRNKAAKMLLVPFFVVLILMFLLAFLN</sequence>